<evidence type="ECO:0000256" key="1">
    <source>
        <dbReference type="SAM" id="MobiDB-lite"/>
    </source>
</evidence>
<dbReference type="KEGG" id="dalk:DSCA_63180"/>
<keyword evidence="3" id="KW-1185">Reference proteome</keyword>
<feature type="region of interest" description="Disordered" evidence="1">
    <location>
        <begin position="52"/>
        <end position="71"/>
    </location>
</feature>
<dbReference type="EMBL" id="AP021874">
    <property type="protein sequence ID" value="BBO72388.1"/>
    <property type="molecule type" value="Genomic_DNA"/>
</dbReference>
<evidence type="ECO:0000313" key="3">
    <source>
        <dbReference type="Proteomes" id="UP000427906"/>
    </source>
</evidence>
<reference evidence="2 3" key="1">
    <citation type="submission" date="2019-11" db="EMBL/GenBank/DDBJ databases">
        <title>Comparative genomics of hydrocarbon-degrading Desulfosarcina strains.</title>
        <authorList>
            <person name="Watanabe M."/>
            <person name="Kojima H."/>
            <person name="Fukui M."/>
        </authorList>
    </citation>
    <scope>NUCLEOTIDE SEQUENCE [LARGE SCALE GENOMIC DNA]</scope>
    <source>
        <strain evidence="2 3">PL12</strain>
    </source>
</reference>
<gene>
    <name evidence="2" type="ORF">DSCA_63180</name>
</gene>
<dbReference type="Proteomes" id="UP000427906">
    <property type="component" value="Chromosome"/>
</dbReference>
<proteinExistence type="predicted"/>
<dbReference type="AlphaFoldDB" id="A0A5K7YUQ5"/>
<evidence type="ECO:0000313" key="2">
    <source>
        <dbReference type="EMBL" id="BBO72388.1"/>
    </source>
</evidence>
<sequence length="71" mass="7923">MQTIVIPAWRFASAGDWGLGSRMTARDWDKLQQSPPEFYGTRIGVLLPRAMLTENHRSKPPTGDNPLGCPK</sequence>
<organism evidence="2 3">
    <name type="scientific">Desulfosarcina alkanivorans</name>
    <dbReference type="NCBI Taxonomy" id="571177"/>
    <lineage>
        <taxon>Bacteria</taxon>
        <taxon>Pseudomonadati</taxon>
        <taxon>Thermodesulfobacteriota</taxon>
        <taxon>Desulfobacteria</taxon>
        <taxon>Desulfobacterales</taxon>
        <taxon>Desulfosarcinaceae</taxon>
        <taxon>Desulfosarcina</taxon>
    </lineage>
</organism>
<accession>A0A5K7YUQ5</accession>
<name>A0A5K7YUQ5_9BACT</name>
<protein>
    <submittedName>
        <fullName evidence="2">Uncharacterized protein</fullName>
    </submittedName>
</protein>